<evidence type="ECO:0000259" key="9">
    <source>
        <dbReference type="Pfam" id="PF00712"/>
    </source>
</evidence>
<dbReference type="InterPro" id="IPR022637">
    <property type="entry name" value="DNA_polIII_beta_cen"/>
</dbReference>
<dbReference type="GO" id="GO:0009360">
    <property type="term" value="C:DNA polymerase III complex"/>
    <property type="evidence" value="ECO:0007669"/>
    <property type="project" value="InterPro"/>
</dbReference>
<keyword evidence="4 12" id="KW-0808">Transferase</keyword>
<evidence type="ECO:0000259" key="11">
    <source>
        <dbReference type="Pfam" id="PF02768"/>
    </source>
</evidence>
<evidence type="ECO:0000256" key="8">
    <source>
        <dbReference type="ARBA" id="ARBA00023125"/>
    </source>
</evidence>
<dbReference type="PANTHER" id="PTHR30478">
    <property type="entry name" value="DNA POLYMERASE III SUBUNIT BETA"/>
    <property type="match status" value="1"/>
</dbReference>
<dbReference type="PANTHER" id="PTHR30478:SF0">
    <property type="entry name" value="BETA SLIDING CLAMP"/>
    <property type="match status" value="1"/>
</dbReference>
<gene>
    <name evidence="12" type="ORF">MNBD_GAMMA17-1949</name>
</gene>
<feature type="domain" description="DNA polymerase III beta sliding clamp C-terminal" evidence="11">
    <location>
        <begin position="234"/>
        <end position="353"/>
    </location>
</feature>
<dbReference type="Pfam" id="PF00712">
    <property type="entry name" value="DNA_pol3_beta"/>
    <property type="match status" value="1"/>
</dbReference>
<evidence type="ECO:0000256" key="3">
    <source>
        <dbReference type="ARBA" id="ARBA00022490"/>
    </source>
</evidence>
<dbReference type="InterPro" id="IPR022634">
    <property type="entry name" value="DNA_polIII_beta_N"/>
</dbReference>
<dbReference type="GO" id="GO:0008408">
    <property type="term" value="F:3'-5' exonuclease activity"/>
    <property type="evidence" value="ECO:0007669"/>
    <property type="project" value="InterPro"/>
</dbReference>
<dbReference type="NCBIfam" id="TIGR00663">
    <property type="entry name" value="dnan"/>
    <property type="match status" value="1"/>
</dbReference>
<evidence type="ECO:0000313" key="12">
    <source>
        <dbReference type="EMBL" id="VAW88940.1"/>
    </source>
</evidence>
<keyword evidence="5 12" id="KW-0548">Nucleotidyltransferase</keyword>
<sequence>MVSGVVERRQTLPILSNILVKIEDSRLYMTATDLEVEMSIQLNLINQVKGEAGEITIPARKFMDICKALPDGVDINLAIDSDRAIVRAGKSRFVLSTLPPDDFPGIDANKDLLEFSIPQIELKQAIERTQFAMAHQDVRYYLNGMLLEISANALRLVATDGHRLALCDQAFESPQNESQQVIVPRKGVMEIARLLEDTDSIAKVQMGTNYIRVTTEGVSFTSKLIDGRFPDYQNVLPDGGDKIVICDKSELKQALSRVSILSNEKYRGVRLQFSNGLLRIFAHNPEQEEAEEEVVVDYNGPNLEIGFNVTYLMDAVSACTTENVSLSLSDANSCCMIQPQSDSGCKYVVMPMRL</sequence>
<comment type="subcellular location">
    <subcellularLocation>
        <location evidence="1">Cytoplasm</location>
    </subcellularLocation>
</comment>
<feature type="domain" description="DNA polymerase III beta sliding clamp N-terminal" evidence="9">
    <location>
        <begin position="2"/>
        <end position="106"/>
    </location>
</feature>
<dbReference type="SUPFAM" id="SSF55979">
    <property type="entry name" value="DNA clamp"/>
    <property type="match status" value="3"/>
</dbReference>
<evidence type="ECO:0000256" key="2">
    <source>
        <dbReference type="ARBA" id="ARBA00010752"/>
    </source>
</evidence>
<comment type="similarity">
    <text evidence="2">Belongs to the beta sliding clamp family.</text>
</comment>
<protein>
    <submittedName>
        <fullName evidence="12">DNA polymerase III beta subunit</fullName>
        <ecNumber evidence="12">2.7.7.7</ecNumber>
    </submittedName>
</protein>
<evidence type="ECO:0000256" key="4">
    <source>
        <dbReference type="ARBA" id="ARBA00022679"/>
    </source>
</evidence>
<dbReference type="EMBL" id="UOFQ01000113">
    <property type="protein sequence ID" value="VAW88940.1"/>
    <property type="molecule type" value="Genomic_DNA"/>
</dbReference>
<evidence type="ECO:0000256" key="1">
    <source>
        <dbReference type="ARBA" id="ARBA00004496"/>
    </source>
</evidence>
<evidence type="ECO:0000256" key="5">
    <source>
        <dbReference type="ARBA" id="ARBA00022695"/>
    </source>
</evidence>
<dbReference type="SMART" id="SM00480">
    <property type="entry name" value="POL3Bc"/>
    <property type="match status" value="1"/>
</dbReference>
<evidence type="ECO:0000256" key="6">
    <source>
        <dbReference type="ARBA" id="ARBA00022705"/>
    </source>
</evidence>
<dbReference type="InterPro" id="IPR046938">
    <property type="entry name" value="DNA_clamp_sf"/>
</dbReference>
<dbReference type="GO" id="GO:0005737">
    <property type="term" value="C:cytoplasm"/>
    <property type="evidence" value="ECO:0007669"/>
    <property type="project" value="UniProtKB-SubCell"/>
</dbReference>
<dbReference type="GO" id="GO:0003677">
    <property type="term" value="F:DNA binding"/>
    <property type="evidence" value="ECO:0007669"/>
    <property type="project" value="UniProtKB-KW"/>
</dbReference>
<evidence type="ECO:0000256" key="7">
    <source>
        <dbReference type="ARBA" id="ARBA00022932"/>
    </source>
</evidence>
<dbReference type="InterPro" id="IPR022635">
    <property type="entry name" value="DNA_polIII_beta_C"/>
</dbReference>
<dbReference type="InterPro" id="IPR001001">
    <property type="entry name" value="DNA_polIII_beta"/>
</dbReference>
<dbReference type="GO" id="GO:0006271">
    <property type="term" value="P:DNA strand elongation involved in DNA replication"/>
    <property type="evidence" value="ECO:0007669"/>
    <property type="project" value="TreeGrafter"/>
</dbReference>
<dbReference type="Pfam" id="PF02767">
    <property type="entry name" value="DNA_pol3_beta_2"/>
    <property type="match status" value="1"/>
</dbReference>
<dbReference type="Gene3D" id="3.10.150.10">
    <property type="entry name" value="DNA Polymerase III, subunit A, domain 2"/>
    <property type="match status" value="1"/>
</dbReference>
<organism evidence="12">
    <name type="scientific">hydrothermal vent metagenome</name>
    <dbReference type="NCBI Taxonomy" id="652676"/>
    <lineage>
        <taxon>unclassified sequences</taxon>
        <taxon>metagenomes</taxon>
        <taxon>ecological metagenomes</taxon>
    </lineage>
</organism>
<dbReference type="EC" id="2.7.7.7" evidence="12"/>
<feature type="domain" description="DNA polymerase III beta sliding clamp central" evidence="10">
    <location>
        <begin position="117"/>
        <end position="231"/>
    </location>
</feature>
<dbReference type="CDD" id="cd00140">
    <property type="entry name" value="beta_clamp"/>
    <property type="match status" value="1"/>
</dbReference>
<evidence type="ECO:0000259" key="10">
    <source>
        <dbReference type="Pfam" id="PF02767"/>
    </source>
</evidence>
<keyword evidence="8" id="KW-0238">DNA-binding</keyword>
<keyword evidence="3" id="KW-0963">Cytoplasm</keyword>
<reference evidence="12" key="1">
    <citation type="submission" date="2018-06" db="EMBL/GenBank/DDBJ databases">
        <authorList>
            <person name="Zhirakovskaya E."/>
        </authorList>
    </citation>
    <scope>NUCLEOTIDE SEQUENCE</scope>
</reference>
<dbReference type="AlphaFoldDB" id="A0A3B0ZIN7"/>
<proteinExistence type="inferred from homology"/>
<name>A0A3B0ZIN7_9ZZZZ</name>
<dbReference type="PIRSF" id="PIRSF000804">
    <property type="entry name" value="DNA_pol_III_b"/>
    <property type="match status" value="1"/>
</dbReference>
<dbReference type="GO" id="GO:0003887">
    <property type="term" value="F:DNA-directed DNA polymerase activity"/>
    <property type="evidence" value="ECO:0007669"/>
    <property type="project" value="UniProtKB-KW"/>
</dbReference>
<keyword evidence="6" id="KW-0235">DNA replication</keyword>
<dbReference type="Pfam" id="PF02768">
    <property type="entry name" value="DNA_pol3_beta_3"/>
    <property type="match status" value="1"/>
</dbReference>
<dbReference type="Gene3D" id="3.70.10.10">
    <property type="match status" value="1"/>
</dbReference>
<accession>A0A3B0ZIN7</accession>
<keyword evidence="7" id="KW-0239">DNA-directed DNA polymerase</keyword>